<reference evidence="3 4" key="1">
    <citation type="journal article" date="2023" name="Int. J. Syst. Evol. Microbiol.">
        <title>Lactiplantibacillus brownii sp. nov., a novel psychrotolerant species isolated from sauerkraut.</title>
        <authorList>
            <person name="Heng Y.C."/>
            <person name="Silvaraju S."/>
            <person name="Lee J.K.Y."/>
            <person name="Kittelmann S."/>
        </authorList>
    </citation>
    <scope>NUCLEOTIDE SEQUENCE [LARGE SCALE GENOMIC DNA]</scope>
    <source>
        <strain evidence="3 4">WILCCON 0030</strain>
    </source>
</reference>
<evidence type="ECO:0000313" key="4">
    <source>
        <dbReference type="Proteomes" id="UP001227831"/>
    </source>
</evidence>
<feature type="domain" description="Methyltransferase type 11" evidence="2">
    <location>
        <begin position="82"/>
        <end position="191"/>
    </location>
</feature>
<keyword evidence="4" id="KW-1185">Reference proteome</keyword>
<name>A0ABU1ACN3_9LACO</name>
<dbReference type="Gene3D" id="3.40.50.150">
    <property type="entry name" value="Vaccinia Virus protein VP39"/>
    <property type="match status" value="1"/>
</dbReference>
<protein>
    <submittedName>
        <fullName evidence="3">Methyltransferase domain-containing protein</fullName>
    </submittedName>
</protein>
<dbReference type="InterPro" id="IPR013216">
    <property type="entry name" value="Methyltransf_11"/>
</dbReference>
<dbReference type="SUPFAM" id="SSF53335">
    <property type="entry name" value="S-adenosyl-L-methionine-dependent methyltransferases"/>
    <property type="match status" value="1"/>
</dbReference>
<gene>
    <name evidence="3" type="ORF">RA086_12355</name>
</gene>
<proteinExistence type="predicted"/>
<dbReference type="PANTHER" id="PTHR45277:SF1">
    <property type="entry name" value="EXPRESSED PROTEIN"/>
    <property type="match status" value="1"/>
</dbReference>
<keyword evidence="1" id="KW-0812">Transmembrane</keyword>
<dbReference type="CDD" id="cd02440">
    <property type="entry name" value="AdoMet_MTases"/>
    <property type="match status" value="1"/>
</dbReference>
<accession>A0ABU1ACN3</accession>
<dbReference type="Proteomes" id="UP001227831">
    <property type="component" value="Unassembled WGS sequence"/>
</dbReference>
<organism evidence="3 4">
    <name type="scientific">Lactiplantibacillus brownii</name>
    <dbReference type="NCBI Taxonomy" id="3069269"/>
    <lineage>
        <taxon>Bacteria</taxon>
        <taxon>Bacillati</taxon>
        <taxon>Bacillota</taxon>
        <taxon>Bacilli</taxon>
        <taxon>Lactobacillales</taxon>
        <taxon>Lactobacillaceae</taxon>
        <taxon>Lactiplantibacillus</taxon>
    </lineage>
</organism>
<sequence length="243" mass="26922">MNVKRYGIDAPFALLIYTVFGIGLLGHAFLNRSNYPIGIEVVIGIVLIVGAAIYWHTTTSGKYRIFDHAVEQLRPDIHDQILDLGCGRGALLTRLASQVQVPGKVVGLDLWLSRDQSNNKMTTTQKNVDDLGLTERVNLVTGDMTKLDFPDESFEIITSSFAIHNIKNKQARDQAINEAVRVLKPHGKIMIIDTGHNMNEYGQTLQAAGVQVTQLKRLGFNGWWATPLTGSYMVVGCKTILDE</sequence>
<keyword evidence="1" id="KW-1133">Transmembrane helix</keyword>
<comment type="caution">
    <text evidence="3">The sequence shown here is derived from an EMBL/GenBank/DDBJ whole genome shotgun (WGS) entry which is preliminary data.</text>
</comment>
<dbReference type="RefSeq" id="WP_308704082.1">
    <property type="nucleotide sequence ID" value="NZ_AP027463.1"/>
</dbReference>
<keyword evidence="3" id="KW-0808">Transferase</keyword>
<dbReference type="GO" id="GO:0032259">
    <property type="term" value="P:methylation"/>
    <property type="evidence" value="ECO:0007669"/>
    <property type="project" value="UniProtKB-KW"/>
</dbReference>
<evidence type="ECO:0000259" key="2">
    <source>
        <dbReference type="Pfam" id="PF08241"/>
    </source>
</evidence>
<dbReference type="EMBL" id="JAVCWF010000001">
    <property type="protein sequence ID" value="MDQ7938400.1"/>
    <property type="molecule type" value="Genomic_DNA"/>
</dbReference>
<evidence type="ECO:0000256" key="1">
    <source>
        <dbReference type="SAM" id="Phobius"/>
    </source>
</evidence>
<dbReference type="GO" id="GO:0008168">
    <property type="term" value="F:methyltransferase activity"/>
    <property type="evidence" value="ECO:0007669"/>
    <property type="project" value="UniProtKB-KW"/>
</dbReference>
<keyword evidence="3" id="KW-0489">Methyltransferase</keyword>
<evidence type="ECO:0000313" key="3">
    <source>
        <dbReference type="EMBL" id="MDQ7938400.1"/>
    </source>
</evidence>
<feature type="transmembrane region" description="Helical" evidence="1">
    <location>
        <begin position="12"/>
        <end position="30"/>
    </location>
</feature>
<dbReference type="PANTHER" id="PTHR45277">
    <property type="entry name" value="EXPRESSED PROTEIN"/>
    <property type="match status" value="1"/>
</dbReference>
<feature type="transmembrane region" description="Helical" evidence="1">
    <location>
        <begin position="36"/>
        <end position="55"/>
    </location>
</feature>
<keyword evidence="1" id="KW-0472">Membrane</keyword>
<dbReference type="Pfam" id="PF08241">
    <property type="entry name" value="Methyltransf_11"/>
    <property type="match status" value="1"/>
</dbReference>
<dbReference type="InterPro" id="IPR029063">
    <property type="entry name" value="SAM-dependent_MTases_sf"/>
</dbReference>